<dbReference type="GO" id="GO:0140673">
    <property type="term" value="P:transcription elongation-coupled chromatin remodeling"/>
    <property type="evidence" value="ECO:0007669"/>
    <property type="project" value="InterPro"/>
</dbReference>
<dbReference type="GO" id="GO:0042393">
    <property type="term" value="F:histone binding"/>
    <property type="evidence" value="ECO:0007669"/>
    <property type="project" value="TreeGrafter"/>
</dbReference>
<feature type="region of interest" description="Disordered" evidence="7">
    <location>
        <begin position="1433"/>
        <end position="1634"/>
    </location>
</feature>
<dbReference type="GO" id="GO:0031491">
    <property type="term" value="F:nucleosome binding"/>
    <property type="evidence" value="ECO:0007669"/>
    <property type="project" value="TreeGrafter"/>
</dbReference>
<feature type="compositionally biased region" description="Acidic residues" evidence="7">
    <location>
        <begin position="155"/>
        <end position="187"/>
    </location>
</feature>
<dbReference type="InterPro" id="IPR023323">
    <property type="entry name" value="Tex-like_dom_sf"/>
</dbReference>
<dbReference type="Gene3D" id="1.10.3500.10">
    <property type="entry name" value="Tex N-terminal region-like"/>
    <property type="match status" value="1"/>
</dbReference>
<dbReference type="InterPro" id="IPR049540">
    <property type="entry name" value="Spt6-like_S1"/>
</dbReference>
<dbReference type="InterPro" id="IPR028083">
    <property type="entry name" value="Spt6_acidic_N_dom"/>
</dbReference>
<feature type="compositionally biased region" description="Gly residues" evidence="7">
    <location>
        <begin position="1618"/>
        <end position="1634"/>
    </location>
</feature>
<dbReference type="FunFam" id="3.30.505.10:FF:000050">
    <property type="entry name" value="Transcription elongation factor spt6"/>
    <property type="match status" value="1"/>
</dbReference>
<dbReference type="Pfam" id="PF22706">
    <property type="entry name" value="Tex_central_region"/>
    <property type="match status" value="1"/>
</dbReference>
<dbReference type="CDD" id="cd09928">
    <property type="entry name" value="SH2_Cterm_SPT6_like"/>
    <property type="match status" value="1"/>
</dbReference>
<dbReference type="CDD" id="cd09918">
    <property type="entry name" value="SH2_Nterm_SPT6_like"/>
    <property type="match status" value="1"/>
</dbReference>
<dbReference type="PANTHER" id="PTHR10145">
    <property type="entry name" value="TRANSCRIPTION ELONGATION FACTOR SPT6"/>
    <property type="match status" value="1"/>
</dbReference>
<evidence type="ECO:0000256" key="2">
    <source>
        <dbReference type="ARBA" id="ARBA00009253"/>
    </source>
</evidence>
<dbReference type="InterPro" id="IPR035019">
    <property type="entry name" value="Spt6_SH2_N"/>
</dbReference>
<dbReference type="Pfam" id="PF17674">
    <property type="entry name" value="HHH_9"/>
    <property type="match status" value="1"/>
</dbReference>
<dbReference type="GO" id="GO:0003676">
    <property type="term" value="F:nucleic acid binding"/>
    <property type="evidence" value="ECO:0007669"/>
    <property type="project" value="InterPro"/>
</dbReference>
<dbReference type="InterPro" id="IPR037027">
    <property type="entry name" value="YqgF/RNaseH-like_dom_sf"/>
</dbReference>
<dbReference type="FunFam" id="1.10.3500.10:FF:000004">
    <property type="entry name" value="Transcription elongation factor spt6"/>
    <property type="match status" value="1"/>
</dbReference>
<dbReference type="SUPFAM" id="SSF53098">
    <property type="entry name" value="Ribonuclease H-like"/>
    <property type="match status" value="1"/>
</dbReference>
<comment type="subcellular location">
    <subcellularLocation>
        <location evidence="1 6">Nucleus</location>
    </subcellularLocation>
</comment>
<dbReference type="SUPFAM" id="SSF55550">
    <property type="entry name" value="SH2 domain"/>
    <property type="match status" value="1"/>
</dbReference>
<feature type="compositionally biased region" description="Basic and acidic residues" evidence="7">
    <location>
        <begin position="1514"/>
        <end position="1535"/>
    </location>
</feature>
<dbReference type="SUPFAM" id="SSF47781">
    <property type="entry name" value="RuvA domain 2-like"/>
    <property type="match status" value="2"/>
</dbReference>
<dbReference type="Gene3D" id="1.10.10.650">
    <property type="entry name" value="RuvA domain 2-like"/>
    <property type="match status" value="1"/>
</dbReference>
<dbReference type="Gene3D" id="3.30.505.10">
    <property type="entry name" value="SH2 domain"/>
    <property type="match status" value="2"/>
</dbReference>
<dbReference type="EMBL" id="BTGU01000319">
    <property type="protein sequence ID" value="GMN66384.1"/>
    <property type="molecule type" value="Genomic_DNA"/>
</dbReference>
<evidence type="ECO:0000256" key="4">
    <source>
        <dbReference type="ARBA" id="ARBA00023163"/>
    </source>
</evidence>
<feature type="compositionally biased region" description="Basic residues" evidence="7">
    <location>
        <begin position="111"/>
        <end position="120"/>
    </location>
</feature>
<dbReference type="SMART" id="SM00732">
    <property type="entry name" value="YqgFc"/>
    <property type="match status" value="1"/>
</dbReference>
<evidence type="ECO:0000259" key="8">
    <source>
        <dbReference type="PROSITE" id="PS50126"/>
    </source>
</evidence>
<dbReference type="InterPro" id="IPR036860">
    <property type="entry name" value="SH2_dom_sf"/>
</dbReference>
<dbReference type="InterPro" id="IPR035420">
    <property type="entry name" value="Spt6_SH2"/>
</dbReference>
<dbReference type="Gene3D" id="1.10.150.850">
    <property type="entry name" value="Spt6, helix-hairpin-helix domain"/>
    <property type="match status" value="1"/>
</dbReference>
<feature type="compositionally biased region" description="Gly residues" evidence="7">
    <location>
        <begin position="1540"/>
        <end position="1581"/>
    </location>
</feature>
<dbReference type="InterPro" id="IPR041692">
    <property type="entry name" value="HHH_9"/>
</dbReference>
<protein>
    <recommendedName>
        <fullName evidence="6">Transcription elongation factor spt6</fullName>
    </recommendedName>
</protein>
<comment type="function">
    <text evidence="6">Transcription elongation factor that enhances transcription elongation by RNA polymerase II (RNAPII).</text>
</comment>
<dbReference type="InterPro" id="IPR035018">
    <property type="entry name" value="Spt6_SH2_C"/>
</dbReference>
<dbReference type="InterPro" id="IPR023319">
    <property type="entry name" value="Tex-like_HTH_dom_sf"/>
</dbReference>
<comment type="similarity">
    <text evidence="2 6">Belongs to the SPT6 family.</text>
</comment>
<gene>
    <name evidence="9" type="ORF">TIFTF001_035448</name>
</gene>
<dbReference type="FunFam" id="1.10.150.850:FF:000001">
    <property type="entry name" value="Transcription elongation factor spt6"/>
    <property type="match status" value="1"/>
</dbReference>
<accession>A0AA88E1Z8</accession>
<feature type="compositionally biased region" description="Acidic residues" evidence="7">
    <location>
        <begin position="7"/>
        <end position="21"/>
    </location>
</feature>
<dbReference type="FunFam" id="2.40.50.140:FF:000256">
    <property type="entry name" value="Transcription elongation factor spt6"/>
    <property type="match status" value="1"/>
</dbReference>
<organism evidence="9 10">
    <name type="scientific">Ficus carica</name>
    <name type="common">Common fig</name>
    <dbReference type="NCBI Taxonomy" id="3494"/>
    <lineage>
        <taxon>Eukaryota</taxon>
        <taxon>Viridiplantae</taxon>
        <taxon>Streptophyta</taxon>
        <taxon>Embryophyta</taxon>
        <taxon>Tracheophyta</taxon>
        <taxon>Spermatophyta</taxon>
        <taxon>Magnoliopsida</taxon>
        <taxon>eudicotyledons</taxon>
        <taxon>Gunneridae</taxon>
        <taxon>Pentapetalae</taxon>
        <taxon>rosids</taxon>
        <taxon>fabids</taxon>
        <taxon>Rosales</taxon>
        <taxon>Moraceae</taxon>
        <taxon>Ficeae</taxon>
        <taxon>Ficus</taxon>
    </lineage>
</organism>
<dbReference type="Pfam" id="PF14635">
    <property type="entry name" value="HHH_7"/>
    <property type="match status" value="1"/>
</dbReference>
<name>A0AA88E1Z8_FICCA</name>
<feature type="compositionally biased region" description="Acidic residues" evidence="7">
    <location>
        <begin position="33"/>
        <end position="74"/>
    </location>
</feature>
<dbReference type="InterPro" id="IPR028231">
    <property type="entry name" value="Spt6_YqgF"/>
</dbReference>
<feature type="compositionally biased region" description="Basic and acidic residues" evidence="7">
    <location>
        <begin position="22"/>
        <end position="32"/>
    </location>
</feature>
<proteinExistence type="inferred from homology"/>
<dbReference type="SUPFAM" id="SSF158832">
    <property type="entry name" value="Tex N-terminal region-like"/>
    <property type="match status" value="1"/>
</dbReference>
<dbReference type="SMART" id="SM00316">
    <property type="entry name" value="S1"/>
    <property type="match status" value="1"/>
</dbReference>
<feature type="compositionally biased region" description="Gly residues" evidence="7">
    <location>
        <begin position="1436"/>
        <end position="1456"/>
    </location>
</feature>
<feature type="region of interest" description="Disordered" evidence="7">
    <location>
        <begin position="111"/>
        <end position="187"/>
    </location>
</feature>
<keyword evidence="10" id="KW-1185">Reference proteome</keyword>
<evidence type="ECO:0000256" key="6">
    <source>
        <dbReference type="PIRNR" id="PIRNR036947"/>
    </source>
</evidence>
<dbReference type="InterPro" id="IPR032706">
    <property type="entry name" value="Spt6_HHH"/>
</dbReference>
<feature type="compositionally biased region" description="Basic and acidic residues" evidence="7">
    <location>
        <begin position="144"/>
        <end position="154"/>
    </location>
</feature>
<dbReference type="FunFam" id="1.10.10.2740:FF:000002">
    <property type="entry name" value="Transcription elongation factor Spt6"/>
    <property type="match status" value="1"/>
</dbReference>
<dbReference type="Proteomes" id="UP001187192">
    <property type="component" value="Unassembled WGS sequence"/>
</dbReference>
<dbReference type="Gene3D" id="2.40.50.140">
    <property type="entry name" value="Nucleic acid-binding proteins"/>
    <property type="match status" value="1"/>
</dbReference>
<dbReference type="InterPro" id="IPR017072">
    <property type="entry name" value="TF_Spt6"/>
</dbReference>
<evidence type="ECO:0000313" key="9">
    <source>
        <dbReference type="EMBL" id="GMN66384.1"/>
    </source>
</evidence>
<feature type="domain" description="S1 motif" evidence="8">
    <location>
        <begin position="1102"/>
        <end position="1173"/>
    </location>
</feature>
<dbReference type="FunFam" id="1.10.10.650:FF:000003">
    <property type="entry name" value="Transcription elongation factor spt6"/>
    <property type="match status" value="1"/>
</dbReference>
<reference evidence="9" key="1">
    <citation type="submission" date="2023-07" db="EMBL/GenBank/DDBJ databases">
        <title>draft genome sequence of fig (Ficus carica).</title>
        <authorList>
            <person name="Takahashi T."/>
            <person name="Nishimura K."/>
        </authorList>
    </citation>
    <scope>NUCLEOTIDE SEQUENCE</scope>
</reference>
<dbReference type="InterPro" id="IPR012337">
    <property type="entry name" value="RNaseH-like_sf"/>
</dbReference>
<dbReference type="GO" id="GO:0009793">
    <property type="term" value="P:embryo development ending in seed dormancy"/>
    <property type="evidence" value="ECO:0007669"/>
    <property type="project" value="UniProtKB-ARBA"/>
</dbReference>
<dbReference type="SUPFAM" id="SSF50249">
    <property type="entry name" value="Nucleic acid-binding proteins"/>
    <property type="match status" value="1"/>
</dbReference>
<evidence type="ECO:0000256" key="5">
    <source>
        <dbReference type="ARBA" id="ARBA00023242"/>
    </source>
</evidence>
<dbReference type="Pfam" id="PF21710">
    <property type="entry name" value="Spt6_S1"/>
    <property type="match status" value="1"/>
</dbReference>
<dbReference type="GO" id="GO:0008023">
    <property type="term" value="C:transcription elongation factor complex"/>
    <property type="evidence" value="ECO:0007669"/>
    <property type="project" value="TreeGrafter"/>
</dbReference>
<dbReference type="Pfam" id="PF14632">
    <property type="entry name" value="SPT6_acidic"/>
    <property type="match status" value="1"/>
</dbReference>
<dbReference type="InterPro" id="IPR042066">
    <property type="entry name" value="Spt6_death-like"/>
</dbReference>
<dbReference type="Pfam" id="PF14633">
    <property type="entry name" value="SH2_2"/>
    <property type="match status" value="1"/>
</dbReference>
<comment type="caution">
    <text evidence="9">The sequence shown here is derived from an EMBL/GenBank/DDBJ whole genome shotgun (WGS) entry which is preliminary data.</text>
</comment>
<evidence type="ECO:0000256" key="1">
    <source>
        <dbReference type="ARBA" id="ARBA00004123"/>
    </source>
</evidence>
<dbReference type="InterPro" id="IPR006641">
    <property type="entry name" value="YqgF/RNaseH-like_dom"/>
</dbReference>
<feature type="compositionally biased region" description="Gly residues" evidence="7">
    <location>
        <begin position="1479"/>
        <end position="1491"/>
    </location>
</feature>
<keyword evidence="3" id="KW-0805">Transcription regulation</keyword>
<evidence type="ECO:0000313" key="10">
    <source>
        <dbReference type="Proteomes" id="UP001187192"/>
    </source>
</evidence>
<dbReference type="FunFam" id="3.30.505.10:FF:000047">
    <property type="entry name" value="Transcription elongation factor spt6"/>
    <property type="match status" value="1"/>
</dbReference>
<keyword evidence="5 6" id="KW-0539">Nucleus</keyword>
<evidence type="ECO:0000256" key="3">
    <source>
        <dbReference type="ARBA" id="ARBA00023015"/>
    </source>
</evidence>
<dbReference type="GO" id="GO:0034728">
    <property type="term" value="P:nucleosome organization"/>
    <property type="evidence" value="ECO:0007669"/>
    <property type="project" value="TreeGrafter"/>
</dbReference>
<dbReference type="Gene3D" id="1.10.10.2740">
    <property type="entry name" value="Spt6, Death-like domain"/>
    <property type="match status" value="1"/>
</dbReference>
<dbReference type="InterPro" id="IPR012340">
    <property type="entry name" value="NA-bd_OB-fold"/>
</dbReference>
<dbReference type="PROSITE" id="PS50126">
    <property type="entry name" value="S1"/>
    <property type="match status" value="1"/>
</dbReference>
<feature type="region of interest" description="Disordered" evidence="7">
    <location>
        <begin position="1"/>
        <end position="92"/>
    </location>
</feature>
<keyword evidence="4 6" id="KW-0804">Transcription</keyword>
<dbReference type="Pfam" id="PF14639">
    <property type="entry name" value="YqgF"/>
    <property type="match status" value="1"/>
</dbReference>
<sequence length="1634" mass="184473">MGKAVVSDEEDEVELEDEEREPNDGNDGHGRDAEDDDDDEDEEGQDEYEKDGFIVDDVDEEEPDEEEERVDSEEERQKKKKRKKKEEYVLDEDDYELLEYNNVIPRRKDKKFKRLKKAQRHNAEESSGFSDEEEFVGSGNSGRTAEEKLKRSLFGDDEGALLEDIAEEEEQAEEEDDGEIGEEDEMADFIVDEEYDDEGTIVRQKKLKKKKSRQAPGVSSSALQEAHEIFGDAQELIELRKQGLDSSEWRERRLEDEFEPIVLSEKYMTEKDDLIRELDIPERMQVSEESTGPPPLDEISIEDESNWIYNQLASGTVPLFGRGLGSKEGQDLSVNRDDIIRFLDLQHVQKLDIPFIAMYRKEECSSLLKDPEVDNQDKSERAPILKWHKVLWAIQDLDRKWLLLQKRKSALQQYYNKRFEEESRRIYDESRLALNQQTYESIMKSLKAAESEREVDDVDSKFNLHFPPGEAGVDEGQYKRPKRKSNYSTCSKAGLYDVASKFGYSSEQFGLQLSLEKMRMDELEDAKETPEEMASSYTCAMFDSPQEVLKGARLMAAVEISCEPCVRKYVRSHYLDNVVISTSPTPDGKVAIDSFHQFAPVKWLREKPLTRFEDVQWLLIQKAEEEKLLQVTIKLPEEKLNKLTSDFNEYYLSDGVSKSAQLWNEQRKLILQDALFTSLLPQMEKEARSILTSRAKNWLVMEYGKVLWNKVSVGPYQRKENDINSDDEAAPRVMACCWGPGKPATTFVMLDSSGEVLDVLYTGSLTLRSQNVNDQQRKKNDQERVLKFMTDHQPHVVVLGAIIFKMVEENPRDVGHDMDGLSIVYGDESLPRLYENSRISSDQLPGQSGIVKRAVALGRFLQNPLAMVATLCGPGREILSWKLNPLENFLTPDEKYRMIEQVMVDVTNQVGLDINLAISHEWLFAPLQFVSGLGPRKAASLQRSLVRAGAIFTRKDFVTAHGLGKKVFVNAVGFLRVRRSGLAASSSQFIDLLDDTRIHPESYALAQELAKDVYDEDGANDDEDALEMAIEHVRDRPSVLKTLAVEEYAKSKNRENKIETFYDIKRELMQGFQDWRKQYEEPSQDDEFYMISGETEDTLAEGRIVQATVRRVQAQKAICVMDSGLTGMLTKEDYSDDWRDISELSDRLHEGDILTCKIKSIQKNRYQVFLVARESEMRNNRYQNVRELDPYYQEDRSTLQSEQEKARKEKELARKHFKPRMIYHPRFQNFTADEAMKFLSEKDPGESVIRPSSRGPSFLTLTLKVYEGVYAHKDIVEGGKEHKDITSLLRLGKTLKIGEDTFEDLDEVIDRYVDPLVAHLKTMLNYRKFRRGTKAEVDELLRIEKAEYPMRIVYCFGISHEHPGTFILTYIRSTNPHHEYIGLYPKGFKFRKRMFEDIDRLVAYFQRHIDDPQHDSAQSIRSVAAIVPMRSPAVGGSSGASGGSGWGGSTNEGGWRGQSFDRERSSTPGSRTGRNDFRNGGGGGGGRGGHPSGVPRPYGGGRGRGRGSFNNRGNNERQDSGYDAPRWDSGNKDGDDGWGNFSGGGGGSSWGSGGGGSGGGGGWSSGAGANDGDGWGRGGSDAGRWSTSGGRDAGAASGNSGWGQDPKRSSTQSESGNGWSGSGGGGGGGGGSSW</sequence>
<dbReference type="InterPro" id="IPR055179">
    <property type="entry name" value="Tex-like_central_region"/>
</dbReference>
<dbReference type="FunFam" id="3.30.420.140:FF:000006">
    <property type="entry name" value="Transcription elongation factor spt6"/>
    <property type="match status" value="1"/>
</dbReference>
<dbReference type="InterPro" id="IPR003029">
    <property type="entry name" value="S1_domain"/>
</dbReference>
<dbReference type="InterPro" id="IPR010994">
    <property type="entry name" value="RuvA_2-like"/>
</dbReference>
<dbReference type="Gene3D" id="3.30.420.140">
    <property type="entry name" value="YqgF/RNase H-like domain"/>
    <property type="match status" value="1"/>
</dbReference>
<dbReference type="PANTHER" id="PTHR10145:SF6">
    <property type="entry name" value="TRANSCRIPTION ELONGATION FACTOR SPT6"/>
    <property type="match status" value="1"/>
</dbReference>
<evidence type="ECO:0000256" key="7">
    <source>
        <dbReference type="SAM" id="MobiDB-lite"/>
    </source>
</evidence>
<dbReference type="PIRSF" id="PIRSF036947">
    <property type="entry name" value="Spt6"/>
    <property type="match status" value="1"/>
</dbReference>